<dbReference type="PROSITE" id="PS51257">
    <property type="entry name" value="PROKAR_LIPOPROTEIN"/>
    <property type="match status" value="1"/>
</dbReference>
<dbReference type="Proteomes" id="UP000812270">
    <property type="component" value="Unassembled WGS sequence"/>
</dbReference>
<evidence type="ECO:0000313" key="1">
    <source>
        <dbReference type="EMBL" id="MBV4358276.1"/>
    </source>
</evidence>
<gene>
    <name evidence="1" type="ORF">KTO63_14015</name>
</gene>
<dbReference type="AlphaFoldDB" id="A0A9E2W8B4"/>
<comment type="caution">
    <text evidence="1">The sequence shown here is derived from an EMBL/GenBank/DDBJ whole genome shotgun (WGS) entry which is preliminary data.</text>
</comment>
<dbReference type="EMBL" id="JAHSPG010000011">
    <property type="protein sequence ID" value="MBV4358276.1"/>
    <property type="molecule type" value="Genomic_DNA"/>
</dbReference>
<evidence type="ECO:0000313" key="2">
    <source>
        <dbReference type="Proteomes" id="UP000812270"/>
    </source>
</evidence>
<name>A0A9E2W8B4_9BACT</name>
<reference evidence="1" key="1">
    <citation type="submission" date="2021-06" db="EMBL/GenBank/DDBJ databases">
        <authorList>
            <person name="Huq M.A."/>
        </authorList>
    </citation>
    <scope>NUCLEOTIDE SEQUENCE</scope>
    <source>
        <strain evidence="1">MAH-26</strain>
    </source>
</reference>
<keyword evidence="2" id="KW-1185">Reference proteome</keyword>
<proteinExistence type="predicted"/>
<organism evidence="1 2">
    <name type="scientific">Pinibacter aurantiacus</name>
    <dbReference type="NCBI Taxonomy" id="2851599"/>
    <lineage>
        <taxon>Bacteria</taxon>
        <taxon>Pseudomonadati</taxon>
        <taxon>Bacteroidota</taxon>
        <taxon>Chitinophagia</taxon>
        <taxon>Chitinophagales</taxon>
        <taxon>Chitinophagaceae</taxon>
        <taxon>Pinibacter</taxon>
    </lineage>
</organism>
<dbReference type="RefSeq" id="WP_217791951.1">
    <property type="nucleotide sequence ID" value="NZ_JAHSPG010000011.1"/>
</dbReference>
<protein>
    <recommendedName>
        <fullName evidence="3">DUF4595 domain-containing protein</fullName>
    </recommendedName>
</protein>
<sequence>MMRLLLFIGIATIITFSSCQKELFFDKIPTLDSTRLLPSSIVDNSVSNDSIKIEYDNLNRIISCKKFYKDYLGVIHGDTITYTYDDNNRLIMASSPFGGESYESVYSYNDRTITETTTWLKHNPANKSVTTLTLNGNKHLAKAEDADGETEYTYDNYGNQIGSSFVNSSFSQSITTRSTYTMDSAMLRCVNAPLWFLESKPLFVSYIIKNISGFNRKTVSEESGRKETYVETGEVVYEMNQNGFPLLIHTTINGQETSQKITYVIAK</sequence>
<evidence type="ECO:0008006" key="3">
    <source>
        <dbReference type="Google" id="ProtNLM"/>
    </source>
</evidence>
<accession>A0A9E2W8B4</accession>